<dbReference type="PANTHER" id="PTHR34406">
    <property type="entry name" value="PROTEIN YCEI"/>
    <property type="match status" value="1"/>
</dbReference>
<evidence type="ECO:0000256" key="1">
    <source>
        <dbReference type="SAM" id="SignalP"/>
    </source>
</evidence>
<dbReference type="InterPro" id="IPR007372">
    <property type="entry name" value="Lipid/polyisoprenoid-bd_YceI"/>
</dbReference>
<dbReference type="Gene3D" id="2.40.128.110">
    <property type="entry name" value="Lipid/polyisoprenoid-binding, YceI-like"/>
    <property type="match status" value="1"/>
</dbReference>
<evidence type="ECO:0000313" key="4">
    <source>
        <dbReference type="Proteomes" id="UP000434044"/>
    </source>
</evidence>
<dbReference type="AlphaFoldDB" id="A0A6N8EI77"/>
<dbReference type="PANTHER" id="PTHR34406:SF1">
    <property type="entry name" value="PROTEIN YCEI"/>
    <property type="match status" value="1"/>
</dbReference>
<dbReference type="Pfam" id="PF04264">
    <property type="entry name" value="YceI"/>
    <property type="match status" value="1"/>
</dbReference>
<proteinExistence type="predicted"/>
<feature type="signal peptide" evidence="1">
    <location>
        <begin position="1"/>
        <end position="21"/>
    </location>
</feature>
<protein>
    <submittedName>
        <fullName evidence="3">YceI family protein</fullName>
    </submittedName>
</protein>
<evidence type="ECO:0000313" key="3">
    <source>
        <dbReference type="EMBL" id="MTW22024.1"/>
    </source>
</evidence>
<feature type="domain" description="Lipid/polyisoprenoid-binding YceI-like" evidence="2">
    <location>
        <begin position="23"/>
        <end position="182"/>
    </location>
</feature>
<keyword evidence="4" id="KW-1185">Reference proteome</keyword>
<dbReference type="OrthoDB" id="1247465at2"/>
<feature type="chain" id="PRO_5026866689" evidence="1">
    <location>
        <begin position="22"/>
        <end position="185"/>
    </location>
</feature>
<gene>
    <name evidence="3" type="ORF">GJ668_13110</name>
</gene>
<dbReference type="InterPro" id="IPR036761">
    <property type="entry name" value="TTHA0802/YceI-like_sf"/>
</dbReference>
<dbReference type="EMBL" id="WNKT01000030">
    <property type="protein sequence ID" value="MTW22024.1"/>
    <property type="molecule type" value="Genomic_DNA"/>
</dbReference>
<reference evidence="3 4" key="1">
    <citation type="submission" date="2019-11" db="EMBL/GenBank/DDBJ databases">
        <title>Whole-genome sequence of the anaerobic purple sulfur bacterium Allochromatium palmeri DSM 15591.</title>
        <authorList>
            <person name="Kyndt J.A."/>
            <person name="Meyer T.E."/>
        </authorList>
    </citation>
    <scope>NUCLEOTIDE SEQUENCE [LARGE SCALE GENOMIC DNA]</scope>
    <source>
        <strain evidence="3 4">DSM 15591</strain>
    </source>
</reference>
<dbReference type="SMART" id="SM00867">
    <property type="entry name" value="YceI"/>
    <property type="match status" value="1"/>
</dbReference>
<organism evidence="3 4">
    <name type="scientific">Allochromatium palmeri</name>
    <dbReference type="NCBI Taxonomy" id="231048"/>
    <lineage>
        <taxon>Bacteria</taxon>
        <taxon>Pseudomonadati</taxon>
        <taxon>Pseudomonadota</taxon>
        <taxon>Gammaproteobacteria</taxon>
        <taxon>Chromatiales</taxon>
        <taxon>Chromatiaceae</taxon>
        <taxon>Allochromatium</taxon>
    </lineage>
</organism>
<dbReference type="Proteomes" id="UP000434044">
    <property type="component" value="Unassembled WGS sequence"/>
</dbReference>
<evidence type="ECO:0000259" key="2">
    <source>
        <dbReference type="SMART" id="SM00867"/>
    </source>
</evidence>
<keyword evidence="1" id="KW-0732">Signal</keyword>
<dbReference type="SUPFAM" id="SSF101874">
    <property type="entry name" value="YceI-like"/>
    <property type="match status" value="1"/>
</dbReference>
<dbReference type="RefSeq" id="WP_155450599.1">
    <property type="nucleotide sequence ID" value="NZ_WNKT01000030.1"/>
</dbReference>
<accession>A0A6N8EI77</accession>
<sequence>MKPHHRLIACIPLLIAATAAADEWRVDRAASRLNFVPTFEGRPTIGQFRDFAVQLRFDPSSPETGQMHVTVSLISADLSSKDINEAIRGSEWLDIARYPKAEFESSQIRGANGHYVAEGTLKLKGVTQAIKVPFNWSGSEKEATMIGKLKLDRTDFRIGTGEWSDSRSIGHPVEVRFNLRLERSS</sequence>
<comment type="caution">
    <text evidence="3">The sequence shown here is derived from an EMBL/GenBank/DDBJ whole genome shotgun (WGS) entry which is preliminary data.</text>
</comment>
<name>A0A6N8EI77_9GAMM</name>